<dbReference type="Pfam" id="PF08268">
    <property type="entry name" value="FBA_3"/>
    <property type="match status" value="1"/>
</dbReference>
<dbReference type="NCBIfam" id="TIGR01640">
    <property type="entry name" value="F_box_assoc_1"/>
    <property type="match status" value="1"/>
</dbReference>
<dbReference type="Gene3D" id="1.20.1280.50">
    <property type="match status" value="1"/>
</dbReference>
<protein>
    <recommendedName>
        <fullName evidence="2">F-box domain-containing protein</fullName>
    </recommendedName>
</protein>
<proteinExistence type="predicted"/>
<dbReference type="SMART" id="SM00256">
    <property type="entry name" value="FBOX"/>
    <property type="match status" value="1"/>
</dbReference>
<dbReference type="InterPro" id="IPR001810">
    <property type="entry name" value="F-box_dom"/>
</dbReference>
<dbReference type="EMBL" id="WJXA01000003">
    <property type="protein sequence ID" value="KAF7147312.1"/>
    <property type="molecule type" value="Genomic_DNA"/>
</dbReference>
<comment type="caution">
    <text evidence="3">The sequence shown here is derived from an EMBL/GenBank/DDBJ whole genome shotgun (WGS) entry which is preliminary data.</text>
</comment>
<dbReference type="SUPFAM" id="SSF81383">
    <property type="entry name" value="F-box domain"/>
    <property type="match status" value="1"/>
</dbReference>
<accession>A0A834LRD5</accession>
<dbReference type="Proteomes" id="UP000626092">
    <property type="component" value="Unassembled WGS sequence"/>
</dbReference>
<dbReference type="PANTHER" id="PTHR31111:SF138">
    <property type="entry name" value="F-BOX ASSOCIATED DOMAIN-CONTAINING PROTEIN"/>
    <property type="match status" value="1"/>
</dbReference>
<dbReference type="CDD" id="cd22157">
    <property type="entry name" value="F-box_AtFBW1-like"/>
    <property type="match status" value="1"/>
</dbReference>
<dbReference type="InterPro" id="IPR013187">
    <property type="entry name" value="F-box-assoc_dom_typ3"/>
</dbReference>
<dbReference type="PANTHER" id="PTHR31111">
    <property type="entry name" value="BNAA05G37150D PROTEIN-RELATED"/>
    <property type="match status" value="1"/>
</dbReference>
<feature type="compositionally biased region" description="Basic and acidic residues" evidence="1">
    <location>
        <begin position="92"/>
        <end position="117"/>
    </location>
</feature>
<evidence type="ECO:0000313" key="4">
    <source>
        <dbReference type="Proteomes" id="UP000626092"/>
    </source>
</evidence>
<organism evidence="3 4">
    <name type="scientific">Rhododendron simsii</name>
    <name type="common">Sims's rhododendron</name>
    <dbReference type="NCBI Taxonomy" id="118357"/>
    <lineage>
        <taxon>Eukaryota</taxon>
        <taxon>Viridiplantae</taxon>
        <taxon>Streptophyta</taxon>
        <taxon>Embryophyta</taxon>
        <taxon>Tracheophyta</taxon>
        <taxon>Spermatophyta</taxon>
        <taxon>Magnoliopsida</taxon>
        <taxon>eudicotyledons</taxon>
        <taxon>Gunneridae</taxon>
        <taxon>Pentapetalae</taxon>
        <taxon>asterids</taxon>
        <taxon>Ericales</taxon>
        <taxon>Ericaceae</taxon>
        <taxon>Ericoideae</taxon>
        <taxon>Rhodoreae</taxon>
        <taxon>Rhododendron</taxon>
    </lineage>
</organism>
<feature type="region of interest" description="Disordered" evidence="1">
    <location>
        <begin position="1"/>
        <end position="232"/>
    </location>
</feature>
<dbReference type="Pfam" id="PF12937">
    <property type="entry name" value="F-box-like"/>
    <property type="match status" value="1"/>
</dbReference>
<feature type="compositionally biased region" description="Polar residues" evidence="1">
    <location>
        <begin position="1"/>
        <end position="12"/>
    </location>
</feature>
<dbReference type="InterPro" id="IPR036047">
    <property type="entry name" value="F-box-like_dom_sf"/>
</dbReference>
<gene>
    <name evidence="3" type="ORF">RHSIM_Rhsim03G0071900</name>
</gene>
<evidence type="ECO:0000313" key="3">
    <source>
        <dbReference type="EMBL" id="KAF7147312.1"/>
    </source>
</evidence>
<feature type="compositionally biased region" description="Polar residues" evidence="1">
    <location>
        <begin position="26"/>
        <end position="36"/>
    </location>
</feature>
<name>A0A834LRD5_RHOSS</name>
<dbReference type="OrthoDB" id="687122at2759"/>
<feature type="compositionally biased region" description="Polar residues" evidence="1">
    <location>
        <begin position="45"/>
        <end position="62"/>
    </location>
</feature>
<feature type="domain" description="F-box" evidence="2">
    <location>
        <begin position="305"/>
        <end position="345"/>
    </location>
</feature>
<dbReference type="InterPro" id="IPR017451">
    <property type="entry name" value="F-box-assoc_interact_dom"/>
</dbReference>
<keyword evidence="4" id="KW-1185">Reference proteome</keyword>
<feature type="compositionally biased region" description="Polar residues" evidence="1">
    <location>
        <begin position="209"/>
        <end position="223"/>
    </location>
</feature>
<reference evidence="3" key="1">
    <citation type="submission" date="2019-11" db="EMBL/GenBank/DDBJ databases">
        <authorList>
            <person name="Liu Y."/>
            <person name="Hou J."/>
            <person name="Li T.-Q."/>
            <person name="Guan C.-H."/>
            <person name="Wu X."/>
            <person name="Wu H.-Z."/>
            <person name="Ling F."/>
            <person name="Zhang R."/>
            <person name="Shi X.-G."/>
            <person name="Ren J.-P."/>
            <person name="Chen E.-F."/>
            <person name="Sun J.-M."/>
        </authorList>
    </citation>
    <scope>NUCLEOTIDE SEQUENCE</scope>
    <source>
        <strain evidence="3">Adult_tree_wgs_1</strain>
        <tissue evidence="3">Leaves</tissue>
    </source>
</reference>
<feature type="compositionally biased region" description="Polar residues" evidence="1">
    <location>
        <begin position="175"/>
        <end position="190"/>
    </location>
</feature>
<evidence type="ECO:0000259" key="2">
    <source>
        <dbReference type="SMART" id="SM00256"/>
    </source>
</evidence>
<feature type="compositionally biased region" description="Basic and acidic residues" evidence="1">
    <location>
        <begin position="192"/>
        <end position="202"/>
    </location>
</feature>
<dbReference type="AlphaFoldDB" id="A0A834LRD5"/>
<sequence>MSTLLGSISSFASRKIAQRKRRRGEQGNNAGEQTGSDLLPEHPNNGATATTAGKLPRSTTDTAVGHRNPQSDHPPNLTTLFRPPPKNARSRGNPDQHRPDLEETRPEDYRIDAGELRPKKKKKKRETYPDPTAHLITTATAPSIADLEPSYGSSGCGTPPVAGQSRRNGEPRWTIETNSPNCEHGNQTAGDNEARRPPRKSEAGGLVASPSSIPLASDRSTTANRRRPPKQALRNEIQFCSSTLSTAWISMEGSQEKLPHYWALLVCSSLLVALVTFKSDAMCNKKRSLRFCSGNTRGITNEGYLPREIWVDILTRLPAKMVGQCKCICKHWRALIEEPSFVELHHFRSKSRPGGCYLVISSYTCNNKDTIFFSADYEGGLARHLFSYPVSGVCSSQQSVNGLICFYHRRLKSIFIVNPIIKETIALPPFSLPSSGYAKMARYFCYATPLVSFGFDPSTKQYKVLNIYWVLKQSRHESGEMELSHSECEIHTLGSLSWRKIDIVPPASHFEFGGDGICLGGVIHWRNFSSESFRIVHDAVVVTFDLKDERFGVISLPRGPSCMPRLFELGGHLAACEDIPENEVEELWILVDYDNWVWVKEWIMLPPDFLGPDWHEGWFRHFAVACVRLQLSTSGVPAGFGWGFGVLPSSVVHRSGVLKLEQHLDATSQFVLLMQLLFAFGCGSISFRVISLLAVGA</sequence>
<evidence type="ECO:0000256" key="1">
    <source>
        <dbReference type="SAM" id="MobiDB-lite"/>
    </source>
</evidence>